<dbReference type="InterPro" id="IPR036045">
    <property type="entry name" value="Sec1-like_sf"/>
</dbReference>
<reference evidence="2 3" key="1">
    <citation type="journal article" date="2023" name="IScience">
        <title>Expanded male sex-determining region conserved during the evolution of homothallism in the green alga Volvox.</title>
        <authorList>
            <person name="Yamamoto K."/>
            <person name="Matsuzaki R."/>
            <person name="Mahakham W."/>
            <person name="Heman W."/>
            <person name="Sekimoto H."/>
            <person name="Kawachi M."/>
            <person name="Minakuchi Y."/>
            <person name="Toyoda A."/>
            <person name="Nozaki H."/>
        </authorList>
    </citation>
    <scope>NUCLEOTIDE SEQUENCE [LARGE SCALE GENOMIC DNA]</scope>
    <source>
        <strain evidence="2 3">NIES-4468</strain>
    </source>
</reference>
<evidence type="ECO:0000313" key="2">
    <source>
        <dbReference type="EMBL" id="GLI59819.1"/>
    </source>
</evidence>
<gene>
    <name evidence="2" type="ORF">VaNZ11_001786</name>
</gene>
<evidence type="ECO:0000313" key="3">
    <source>
        <dbReference type="Proteomes" id="UP001165090"/>
    </source>
</evidence>
<dbReference type="SUPFAM" id="SSF56815">
    <property type="entry name" value="Sec1/munc18-like (SM) proteins"/>
    <property type="match status" value="1"/>
</dbReference>
<accession>A0ABQ5RQT9</accession>
<protein>
    <recommendedName>
        <fullName evidence="4">Sec1-like protein</fullName>
    </recommendedName>
</protein>
<sequence length="851" mass="85281">MFEVIQAPVLELAESIQGSLLYLDVGAGEIARTTLGLPFLFGLGVSHVCLLESASTEDASFPLLATGSLPNKLTIFTTQLLTDAHQHILRAVLAHPALISVSVYSSVSEHAHACQAASELGVEAYREYAELLQEEVRRARTVGLATAASSAGASSGVPPSSLLSVRVAFLPLLACCLDPGLIVLPAASSAARRAVVGAAAAGFAPPELGAGDAAVHGEGASGALSLTAHGLLALAAAMGAPRPEPYAIGPVSSALAAELASLPSVSVSVSVPPGSLVGASSTASSGGASSSSLAIILVDRALDLASPCTHTDHPWDLILAAAAVRQAKTAAVAAAAVSAATSAGGASPPRRGIGGGHGGVSGGVQAIWRPLDLRVALSAPADAVPLDVPWPSVNKKPATGVVELMPYGQLSYDSYGVDLLDPTDRTAITRVEAVAGRSRRDGLAALRRGLKEALRAEKLTPAVRSKAGVVQAPELQGLSEPLVAASGSCGSHRGLAALGLAMADVMTSPAAAEWEAAAGLERSVLAALSGSGGGDGGDGAGGCEAAVQVLLDALAAANSGRGLLHVGLVLDVLPAVFSAAADAEVPVAAAATSSSSSAATGGGGRHPFSPQHLTALRDALESTILACTTPQEALGGRLPADLVSELTARAAAESEAAGSREEQGPTVPATVAAGEEPVLRRRLASVMDSIFAGLRYAAGAREPLKTFKKVTHVDVFAENHGTLSPLLRQVVRKVLQRAEVGDWQQQPASAVGGGGLVRGLLGGLMGASRVLVGRAGGQAAAGGPLPADCGTVLVFVMGGISAAEVREVRAELDEHVGTGKPRVLLGGTSLLLPQDVILQLAGGPLPQRRWP</sequence>
<dbReference type="InterPro" id="IPR001619">
    <property type="entry name" value="Sec1-like"/>
</dbReference>
<organism evidence="2 3">
    <name type="scientific">Volvox africanus</name>
    <dbReference type="NCBI Taxonomy" id="51714"/>
    <lineage>
        <taxon>Eukaryota</taxon>
        <taxon>Viridiplantae</taxon>
        <taxon>Chlorophyta</taxon>
        <taxon>core chlorophytes</taxon>
        <taxon>Chlorophyceae</taxon>
        <taxon>CS clade</taxon>
        <taxon>Chlamydomonadales</taxon>
        <taxon>Volvocaceae</taxon>
        <taxon>Volvox</taxon>
    </lineage>
</organism>
<evidence type="ECO:0008006" key="4">
    <source>
        <dbReference type="Google" id="ProtNLM"/>
    </source>
</evidence>
<dbReference type="Proteomes" id="UP001165090">
    <property type="component" value="Unassembled WGS sequence"/>
</dbReference>
<dbReference type="EMBL" id="BSDZ01000004">
    <property type="protein sequence ID" value="GLI59819.1"/>
    <property type="molecule type" value="Genomic_DNA"/>
</dbReference>
<evidence type="ECO:0000256" key="1">
    <source>
        <dbReference type="ARBA" id="ARBA00009884"/>
    </source>
</evidence>
<comment type="similarity">
    <text evidence="1">Belongs to the STXBP/unc-18/SEC1 family.</text>
</comment>
<comment type="caution">
    <text evidence="2">The sequence shown here is derived from an EMBL/GenBank/DDBJ whole genome shotgun (WGS) entry which is preliminary data.</text>
</comment>
<keyword evidence="3" id="KW-1185">Reference proteome</keyword>
<proteinExistence type="inferred from homology"/>
<dbReference type="PANTHER" id="PTHR11679">
    <property type="entry name" value="VESICLE PROTEIN SORTING-ASSOCIATED"/>
    <property type="match status" value="1"/>
</dbReference>
<name>A0ABQ5RQT9_9CHLO</name>